<sequence>MSIGLQGIPGVIYRIWKVFFYTRPYQHRSPLFKTNRALEQNMKVIIENRFKNSTFGGDLYCNGNLEVFSPNFVYMRNVVLNISGISKVRDGGENLSSVIGQSESEEKVIIQSSFFQIPCKHVPNLEPKFTKHFKSWFKAIESATKLDQIENRIILNKIQSFVILVKRGDYANLYYTLIDLYNAFITAKLFKENPHNTTIILMDSHPTGNLDSVWNAMFGKVFRIGHIKQSFMADKLAWGVYSGPLSAGLFDPPFLREFKFKILNDYHIPLKTYNLCPKTRKETIITLIVRRNYVAHPRNPEGRVLRKIKNEKELILKLKTTFNDTKLRIIQLDKLPVDKQIRKITDTNILVGVHGAGLAYGLLLKSGSVLIELFPLHYKKKPNFHFHQFAMWNNVTYKSWISPKSSSLEWLYVPEKTAIELIEQSLDKINKICRK</sequence>
<reference evidence="12 13" key="1">
    <citation type="submission" date="2022-12" db="EMBL/GenBank/DDBJ databases">
        <title>Chromosome-level genome of Tegillarca granosa.</title>
        <authorList>
            <person name="Kim J."/>
        </authorList>
    </citation>
    <scope>NUCLEOTIDE SEQUENCE [LARGE SCALE GENOMIC DNA]</scope>
    <source>
        <strain evidence="12">Teg-2019</strain>
        <tissue evidence="12">Adductor muscle</tissue>
    </source>
</reference>
<evidence type="ECO:0000256" key="5">
    <source>
        <dbReference type="ARBA" id="ARBA00022824"/>
    </source>
</evidence>
<evidence type="ECO:0000256" key="4">
    <source>
        <dbReference type="ARBA" id="ARBA00022729"/>
    </source>
</evidence>
<feature type="domain" description="Glycosyltransferase 61 catalytic" evidence="11">
    <location>
        <begin position="270"/>
        <end position="371"/>
    </location>
</feature>
<evidence type="ECO:0000256" key="3">
    <source>
        <dbReference type="ARBA" id="ARBA00022679"/>
    </source>
</evidence>
<comment type="catalytic activity">
    <reaction evidence="9">
        <text>L-seryl-[protein] + UDP-N-acetyl-alpha-D-glucosamine = 3-O-(N-acetyl-beta-D-glucosaminyl)-L-seryl-[protein] + UDP + H(+)</text>
        <dbReference type="Rhea" id="RHEA:48904"/>
        <dbReference type="Rhea" id="RHEA-COMP:9863"/>
        <dbReference type="Rhea" id="RHEA-COMP:12251"/>
        <dbReference type="ChEBI" id="CHEBI:15378"/>
        <dbReference type="ChEBI" id="CHEBI:29999"/>
        <dbReference type="ChEBI" id="CHEBI:57705"/>
        <dbReference type="ChEBI" id="CHEBI:58223"/>
        <dbReference type="ChEBI" id="CHEBI:90838"/>
        <dbReference type="EC" id="2.4.1.255"/>
    </reaction>
</comment>
<keyword evidence="3" id="KW-0808">Transferase</keyword>
<dbReference type="EMBL" id="JARBDR010000917">
    <property type="protein sequence ID" value="KAJ8303320.1"/>
    <property type="molecule type" value="Genomic_DNA"/>
</dbReference>
<evidence type="ECO:0000256" key="9">
    <source>
        <dbReference type="ARBA" id="ARBA00048317"/>
    </source>
</evidence>
<keyword evidence="4" id="KW-0732">Signal</keyword>
<dbReference type="PANTHER" id="PTHR20961">
    <property type="entry name" value="GLYCOSYLTRANSFERASE"/>
    <property type="match status" value="1"/>
</dbReference>
<organism evidence="12 13">
    <name type="scientific">Tegillarca granosa</name>
    <name type="common">Malaysian cockle</name>
    <name type="synonym">Anadara granosa</name>
    <dbReference type="NCBI Taxonomy" id="220873"/>
    <lineage>
        <taxon>Eukaryota</taxon>
        <taxon>Metazoa</taxon>
        <taxon>Spiralia</taxon>
        <taxon>Lophotrochozoa</taxon>
        <taxon>Mollusca</taxon>
        <taxon>Bivalvia</taxon>
        <taxon>Autobranchia</taxon>
        <taxon>Pteriomorphia</taxon>
        <taxon>Arcoida</taxon>
        <taxon>Arcoidea</taxon>
        <taxon>Arcidae</taxon>
        <taxon>Tegillarca</taxon>
    </lineage>
</organism>
<proteinExistence type="predicted"/>
<keyword evidence="2" id="KW-0328">Glycosyltransferase</keyword>
<keyword evidence="13" id="KW-1185">Reference proteome</keyword>
<evidence type="ECO:0000256" key="6">
    <source>
        <dbReference type="ARBA" id="ARBA00023180"/>
    </source>
</evidence>
<keyword evidence="5" id="KW-0256">Endoplasmic reticulum</keyword>
<gene>
    <name evidence="12" type="ORF">KUTeg_019716</name>
</gene>
<evidence type="ECO:0000256" key="10">
    <source>
        <dbReference type="ARBA" id="ARBA00049432"/>
    </source>
</evidence>
<dbReference type="PANTHER" id="PTHR20961:SF148">
    <property type="entry name" value="EGF DOMAIN-SPECIFIC O-LINKED N-ACETYLGLUCOSAMINE TRANSFERASE"/>
    <property type="match status" value="1"/>
</dbReference>
<comment type="caution">
    <text evidence="12">The sequence shown here is derived from an EMBL/GenBank/DDBJ whole genome shotgun (WGS) entry which is preliminary data.</text>
</comment>
<name>A0ABQ9EDV2_TEGGR</name>
<evidence type="ECO:0000313" key="13">
    <source>
        <dbReference type="Proteomes" id="UP001217089"/>
    </source>
</evidence>
<dbReference type="InterPro" id="IPR007657">
    <property type="entry name" value="Glycosyltransferase_61"/>
</dbReference>
<comment type="catalytic activity">
    <reaction evidence="10">
        <text>L-threonyl-[protein] + UDP-N-acetyl-alpha-D-glucosamine = 3-O-(N-acetyl-beta-D-glucosaminyl)-L-threonyl-[protein] + UDP + H(+)</text>
        <dbReference type="Rhea" id="RHEA:48908"/>
        <dbReference type="Rhea" id="RHEA-COMP:11060"/>
        <dbReference type="Rhea" id="RHEA-COMP:12252"/>
        <dbReference type="ChEBI" id="CHEBI:15378"/>
        <dbReference type="ChEBI" id="CHEBI:30013"/>
        <dbReference type="ChEBI" id="CHEBI:57705"/>
        <dbReference type="ChEBI" id="CHEBI:58223"/>
        <dbReference type="ChEBI" id="CHEBI:90840"/>
        <dbReference type="EC" id="2.4.1.255"/>
    </reaction>
</comment>
<dbReference type="InterPro" id="IPR049625">
    <property type="entry name" value="Glyco_transf_61_cat"/>
</dbReference>
<evidence type="ECO:0000256" key="7">
    <source>
        <dbReference type="ARBA" id="ARBA00040944"/>
    </source>
</evidence>
<keyword evidence="6" id="KW-0325">Glycoprotein</keyword>
<evidence type="ECO:0000256" key="2">
    <source>
        <dbReference type="ARBA" id="ARBA00022676"/>
    </source>
</evidence>
<accession>A0ABQ9EDV2</accession>
<evidence type="ECO:0000256" key="1">
    <source>
        <dbReference type="ARBA" id="ARBA00011970"/>
    </source>
</evidence>
<dbReference type="Proteomes" id="UP001217089">
    <property type="component" value="Unassembled WGS sequence"/>
</dbReference>
<evidence type="ECO:0000259" key="11">
    <source>
        <dbReference type="Pfam" id="PF04577"/>
    </source>
</evidence>
<evidence type="ECO:0000313" key="12">
    <source>
        <dbReference type="EMBL" id="KAJ8303320.1"/>
    </source>
</evidence>
<protein>
    <recommendedName>
        <fullName evidence="7">EGF domain-specific O-linked N-acetylglucosamine transferase</fullName>
        <ecNumber evidence="1">2.4.1.255</ecNumber>
    </recommendedName>
    <alternativeName>
        <fullName evidence="8">Extracellular O-linked N-acetylglucosamine transferase</fullName>
    </alternativeName>
</protein>
<evidence type="ECO:0000256" key="8">
    <source>
        <dbReference type="ARBA" id="ARBA00042574"/>
    </source>
</evidence>
<dbReference type="Pfam" id="PF04577">
    <property type="entry name" value="Glyco_transf_61"/>
    <property type="match status" value="1"/>
</dbReference>
<dbReference type="EC" id="2.4.1.255" evidence="1"/>